<dbReference type="EMBL" id="AFMF02000010">
    <property type="protein sequence ID" value="EMM97762.1"/>
    <property type="molecule type" value="Genomic_DNA"/>
</dbReference>
<protein>
    <submittedName>
        <fullName evidence="1">Uncharacterized protein</fullName>
    </submittedName>
</protein>
<proteinExistence type="predicted"/>
<organism evidence="1 2">
    <name type="scientific">Leptospira interrogans serovar Zanoni str. LT2156</name>
    <dbReference type="NCBI Taxonomy" id="1001601"/>
    <lineage>
        <taxon>Bacteria</taxon>
        <taxon>Pseudomonadati</taxon>
        <taxon>Spirochaetota</taxon>
        <taxon>Spirochaetia</taxon>
        <taxon>Leptospirales</taxon>
        <taxon>Leptospiraceae</taxon>
        <taxon>Leptospira</taxon>
    </lineage>
</organism>
<dbReference type="Proteomes" id="UP000012089">
    <property type="component" value="Unassembled WGS sequence"/>
</dbReference>
<evidence type="ECO:0000313" key="2">
    <source>
        <dbReference type="Proteomes" id="UP000012089"/>
    </source>
</evidence>
<name>M6HQT8_LEPIR</name>
<accession>M6HQT8</accession>
<dbReference type="AlphaFoldDB" id="M6HQT8"/>
<comment type="caution">
    <text evidence="1">The sequence shown here is derived from an EMBL/GenBank/DDBJ whole genome shotgun (WGS) entry which is preliminary data.</text>
</comment>
<gene>
    <name evidence="1" type="ORF">LEP1GSC158_3573</name>
</gene>
<reference evidence="1 2" key="1">
    <citation type="submission" date="2013-01" db="EMBL/GenBank/DDBJ databases">
        <authorList>
            <person name="Harkins D.M."/>
            <person name="Durkin A.S."/>
            <person name="Brinkac L.M."/>
            <person name="Haft D.H."/>
            <person name="Selengut J.D."/>
            <person name="Sanka R."/>
            <person name="DePew J."/>
            <person name="Purushe J."/>
            <person name="Tulsiani S.M."/>
            <person name="Graham G.C."/>
            <person name="Burns M.-A."/>
            <person name="Dohnt M.F."/>
            <person name="Smythe L.D."/>
            <person name="McKay D.B."/>
            <person name="Craig S.B."/>
            <person name="Vinetz J.M."/>
            <person name="Sutton G.G."/>
            <person name="Nierman W.C."/>
            <person name="Fouts D.E."/>
        </authorList>
    </citation>
    <scope>NUCLEOTIDE SEQUENCE [LARGE SCALE GENOMIC DNA]</scope>
    <source>
        <strain evidence="1 2">LT2156</strain>
    </source>
</reference>
<evidence type="ECO:0000313" key="1">
    <source>
        <dbReference type="EMBL" id="EMM97762.1"/>
    </source>
</evidence>
<sequence>MSKIDKLKEIFQKANSLDSIISLFQELKFPVQKEENSLIVEMDENGFLEVFFFRIDQKLLNGLVSTFIKESEY</sequence>